<organism evidence="2 3">
    <name type="scientific">Oryza sativa subsp. japonica</name>
    <name type="common">Rice</name>
    <dbReference type="NCBI Taxonomy" id="39947"/>
    <lineage>
        <taxon>Eukaryota</taxon>
        <taxon>Viridiplantae</taxon>
        <taxon>Streptophyta</taxon>
        <taxon>Embryophyta</taxon>
        <taxon>Tracheophyta</taxon>
        <taxon>Spermatophyta</taxon>
        <taxon>Magnoliopsida</taxon>
        <taxon>Liliopsida</taxon>
        <taxon>Poales</taxon>
        <taxon>Poaceae</taxon>
        <taxon>BOP clade</taxon>
        <taxon>Oryzoideae</taxon>
        <taxon>Oryzeae</taxon>
        <taxon>Oryzinae</taxon>
        <taxon>Oryza</taxon>
        <taxon>Oryza sativa</taxon>
    </lineage>
</organism>
<evidence type="ECO:0000313" key="3">
    <source>
        <dbReference type="Proteomes" id="UP000059680"/>
    </source>
</evidence>
<dbReference type="EMBL" id="AP014960">
    <property type="protein sequence ID" value="BAS88304.1"/>
    <property type="molecule type" value="Genomic_DNA"/>
</dbReference>
<feature type="compositionally biased region" description="Gly residues" evidence="1">
    <location>
        <begin position="110"/>
        <end position="119"/>
    </location>
</feature>
<evidence type="ECO:0000256" key="1">
    <source>
        <dbReference type="SAM" id="MobiDB-lite"/>
    </source>
</evidence>
<accession>A0A0P0W808</accession>
<reference evidence="2 3" key="3">
    <citation type="journal article" date="2013" name="Rice">
        <title>Improvement of the Oryza sativa Nipponbare reference genome using next generation sequence and optical map data.</title>
        <authorList>
            <person name="Kawahara Y."/>
            <person name="de la Bastide M."/>
            <person name="Hamilton J.P."/>
            <person name="Kanamori H."/>
            <person name="McCombie W.R."/>
            <person name="Ouyang S."/>
            <person name="Schwartz D.C."/>
            <person name="Tanaka T."/>
            <person name="Wu J."/>
            <person name="Zhou S."/>
            <person name="Childs K.L."/>
            <person name="Davidson R.M."/>
            <person name="Lin H."/>
            <person name="Quesada-Ocampo L."/>
            <person name="Vaillancourt B."/>
            <person name="Sakai H."/>
            <person name="Lee S.S."/>
            <person name="Kim J."/>
            <person name="Numa H."/>
            <person name="Itoh T."/>
            <person name="Buell C.R."/>
            <person name="Matsumoto T."/>
        </authorList>
    </citation>
    <scope>NUCLEOTIDE SEQUENCE [LARGE SCALE GENOMIC DNA]</scope>
    <source>
        <strain evidence="3">cv. Nipponbare</strain>
    </source>
</reference>
<sequence length="125" mass="13355">MSGYGGASLGAAESRRRRGSAQRRVGADPVPAAPSRMTTMAPGGAAIPSSPSLPPPSSPPRRQGRLCRLRLPRPTWIWRQGWQERPIRCRQRRWAARVTDPVRATTAGDGSDGSGGSDDGGQRGR</sequence>
<evidence type="ECO:0000313" key="2">
    <source>
        <dbReference type="EMBL" id="BAS88304.1"/>
    </source>
</evidence>
<dbReference type="PaxDb" id="39947-A0A0P0W808"/>
<dbReference type="Gramene" id="Os04t0267250-01">
    <property type="protein sequence ID" value="Os04t0267250-01"/>
    <property type="gene ID" value="Os04g0267250"/>
</dbReference>
<feature type="region of interest" description="Disordered" evidence="1">
    <location>
        <begin position="92"/>
        <end position="125"/>
    </location>
</feature>
<reference evidence="2 3" key="2">
    <citation type="journal article" date="2013" name="Plant Cell Physiol.">
        <title>Rice Annotation Project Database (RAP-DB): an integrative and interactive database for rice genomics.</title>
        <authorList>
            <person name="Sakai H."/>
            <person name="Lee S.S."/>
            <person name="Tanaka T."/>
            <person name="Numa H."/>
            <person name="Kim J."/>
            <person name="Kawahara Y."/>
            <person name="Wakimoto H."/>
            <person name="Yang C.C."/>
            <person name="Iwamoto M."/>
            <person name="Abe T."/>
            <person name="Yamada Y."/>
            <person name="Muto A."/>
            <person name="Inokuchi H."/>
            <person name="Ikemura T."/>
            <person name="Matsumoto T."/>
            <person name="Sasaki T."/>
            <person name="Itoh T."/>
        </authorList>
    </citation>
    <scope>NUCLEOTIDE SEQUENCE [LARGE SCALE GENOMIC DNA]</scope>
    <source>
        <strain evidence="3">cv. Nipponbare</strain>
    </source>
</reference>
<gene>
    <name evidence="2" type="ordered locus">Os04g0267250</name>
    <name evidence="2" type="ORF">OSNPB_040267250</name>
</gene>
<protein>
    <submittedName>
        <fullName evidence="2">Os04g0267250 protein</fullName>
    </submittedName>
</protein>
<reference evidence="3" key="1">
    <citation type="journal article" date="2005" name="Nature">
        <title>The map-based sequence of the rice genome.</title>
        <authorList>
            <consortium name="International rice genome sequencing project (IRGSP)"/>
            <person name="Matsumoto T."/>
            <person name="Wu J."/>
            <person name="Kanamori H."/>
            <person name="Katayose Y."/>
            <person name="Fujisawa M."/>
            <person name="Namiki N."/>
            <person name="Mizuno H."/>
            <person name="Yamamoto K."/>
            <person name="Antonio B.A."/>
            <person name="Baba T."/>
            <person name="Sakata K."/>
            <person name="Nagamura Y."/>
            <person name="Aoki H."/>
            <person name="Arikawa K."/>
            <person name="Arita K."/>
            <person name="Bito T."/>
            <person name="Chiden Y."/>
            <person name="Fujitsuka N."/>
            <person name="Fukunaka R."/>
            <person name="Hamada M."/>
            <person name="Harada C."/>
            <person name="Hayashi A."/>
            <person name="Hijishita S."/>
            <person name="Honda M."/>
            <person name="Hosokawa S."/>
            <person name="Ichikawa Y."/>
            <person name="Idonuma A."/>
            <person name="Iijima M."/>
            <person name="Ikeda M."/>
            <person name="Ikeno M."/>
            <person name="Ito K."/>
            <person name="Ito S."/>
            <person name="Ito T."/>
            <person name="Ito Y."/>
            <person name="Ito Y."/>
            <person name="Iwabuchi A."/>
            <person name="Kamiya K."/>
            <person name="Karasawa W."/>
            <person name="Kurita K."/>
            <person name="Katagiri S."/>
            <person name="Kikuta A."/>
            <person name="Kobayashi H."/>
            <person name="Kobayashi N."/>
            <person name="Machita K."/>
            <person name="Maehara T."/>
            <person name="Masukawa M."/>
            <person name="Mizubayashi T."/>
            <person name="Mukai Y."/>
            <person name="Nagasaki H."/>
            <person name="Nagata Y."/>
            <person name="Naito S."/>
            <person name="Nakashima M."/>
            <person name="Nakama Y."/>
            <person name="Nakamichi Y."/>
            <person name="Nakamura M."/>
            <person name="Meguro A."/>
            <person name="Negishi M."/>
            <person name="Ohta I."/>
            <person name="Ohta T."/>
            <person name="Okamoto M."/>
            <person name="Ono N."/>
            <person name="Saji S."/>
            <person name="Sakaguchi M."/>
            <person name="Sakai K."/>
            <person name="Shibata M."/>
            <person name="Shimokawa T."/>
            <person name="Song J."/>
            <person name="Takazaki Y."/>
            <person name="Terasawa K."/>
            <person name="Tsugane M."/>
            <person name="Tsuji K."/>
            <person name="Ueda S."/>
            <person name="Waki K."/>
            <person name="Yamagata H."/>
            <person name="Yamamoto M."/>
            <person name="Yamamoto S."/>
            <person name="Yamane H."/>
            <person name="Yoshiki S."/>
            <person name="Yoshihara R."/>
            <person name="Yukawa K."/>
            <person name="Zhong H."/>
            <person name="Yano M."/>
            <person name="Yuan Q."/>
            <person name="Ouyang S."/>
            <person name="Liu J."/>
            <person name="Jones K.M."/>
            <person name="Gansberger K."/>
            <person name="Moffat K."/>
            <person name="Hill J."/>
            <person name="Bera J."/>
            <person name="Fadrosh D."/>
            <person name="Jin S."/>
            <person name="Johri S."/>
            <person name="Kim M."/>
            <person name="Overton L."/>
            <person name="Reardon M."/>
            <person name="Tsitrin T."/>
            <person name="Vuong H."/>
            <person name="Weaver B."/>
            <person name="Ciecko A."/>
            <person name="Tallon L."/>
            <person name="Jackson J."/>
            <person name="Pai G."/>
            <person name="Aken S.V."/>
            <person name="Utterback T."/>
            <person name="Reidmuller S."/>
            <person name="Feldblyum T."/>
            <person name="Hsiao J."/>
            <person name="Zismann V."/>
            <person name="Iobst S."/>
            <person name="de Vazeille A.R."/>
            <person name="Buell C.R."/>
            <person name="Ying K."/>
            <person name="Li Y."/>
            <person name="Lu T."/>
            <person name="Huang Y."/>
            <person name="Zhao Q."/>
            <person name="Feng Q."/>
            <person name="Zhang L."/>
            <person name="Zhu J."/>
            <person name="Weng Q."/>
            <person name="Mu J."/>
            <person name="Lu Y."/>
            <person name="Fan D."/>
            <person name="Liu Y."/>
            <person name="Guan J."/>
            <person name="Zhang Y."/>
            <person name="Yu S."/>
            <person name="Liu X."/>
            <person name="Zhang Y."/>
            <person name="Hong G."/>
            <person name="Han B."/>
            <person name="Choisne N."/>
            <person name="Demange N."/>
            <person name="Orjeda G."/>
            <person name="Samain S."/>
            <person name="Cattolico L."/>
            <person name="Pelletier E."/>
            <person name="Couloux A."/>
            <person name="Segurens B."/>
            <person name="Wincker P."/>
            <person name="D'Hont A."/>
            <person name="Scarpelli C."/>
            <person name="Weissenbach J."/>
            <person name="Salanoubat M."/>
            <person name="Quetier F."/>
            <person name="Yu Y."/>
            <person name="Kim H.R."/>
            <person name="Rambo T."/>
            <person name="Currie J."/>
            <person name="Collura K."/>
            <person name="Luo M."/>
            <person name="Yang T."/>
            <person name="Ammiraju J.S.S."/>
            <person name="Engler F."/>
            <person name="Soderlund C."/>
            <person name="Wing R.A."/>
            <person name="Palmer L.E."/>
            <person name="de la Bastide M."/>
            <person name="Spiegel L."/>
            <person name="Nascimento L."/>
            <person name="Zutavern T."/>
            <person name="O'Shaughnessy A."/>
            <person name="Dike S."/>
            <person name="Dedhia N."/>
            <person name="Preston R."/>
            <person name="Balija V."/>
            <person name="McCombie W.R."/>
            <person name="Chow T."/>
            <person name="Chen H."/>
            <person name="Chung M."/>
            <person name="Chen C."/>
            <person name="Shaw J."/>
            <person name="Wu H."/>
            <person name="Hsiao K."/>
            <person name="Chao Y."/>
            <person name="Chu M."/>
            <person name="Cheng C."/>
            <person name="Hour A."/>
            <person name="Lee P."/>
            <person name="Lin S."/>
            <person name="Lin Y."/>
            <person name="Liou J."/>
            <person name="Liu S."/>
            <person name="Hsing Y."/>
            <person name="Raghuvanshi S."/>
            <person name="Mohanty A."/>
            <person name="Bharti A.K."/>
            <person name="Gaur A."/>
            <person name="Gupta V."/>
            <person name="Kumar D."/>
            <person name="Ravi V."/>
            <person name="Vij S."/>
            <person name="Kapur A."/>
            <person name="Khurana P."/>
            <person name="Khurana P."/>
            <person name="Khurana J.P."/>
            <person name="Tyagi A.K."/>
            <person name="Gaikwad K."/>
            <person name="Singh A."/>
            <person name="Dalal V."/>
            <person name="Srivastava S."/>
            <person name="Dixit A."/>
            <person name="Pal A.K."/>
            <person name="Ghazi I.A."/>
            <person name="Yadav M."/>
            <person name="Pandit A."/>
            <person name="Bhargava A."/>
            <person name="Sureshbabu K."/>
            <person name="Batra K."/>
            <person name="Sharma T.R."/>
            <person name="Mohapatra T."/>
            <person name="Singh N.K."/>
            <person name="Messing J."/>
            <person name="Nelson A.B."/>
            <person name="Fuks G."/>
            <person name="Kavchok S."/>
            <person name="Keizer G."/>
            <person name="Linton E."/>
            <person name="Llaca V."/>
            <person name="Song R."/>
            <person name="Tanyolac B."/>
            <person name="Young S."/>
            <person name="Ho-Il K."/>
            <person name="Hahn J.H."/>
            <person name="Sangsakoo G."/>
            <person name="Vanavichit A."/>
            <person name="de Mattos Luiz.A.T."/>
            <person name="Zimmer P.D."/>
            <person name="Malone G."/>
            <person name="Dellagostin O."/>
            <person name="de Oliveira A.C."/>
            <person name="Bevan M."/>
            <person name="Bancroft I."/>
            <person name="Minx P."/>
            <person name="Cordum H."/>
            <person name="Wilson R."/>
            <person name="Cheng Z."/>
            <person name="Jin W."/>
            <person name="Jiang J."/>
            <person name="Leong S.A."/>
            <person name="Iwama H."/>
            <person name="Gojobori T."/>
            <person name="Itoh T."/>
            <person name="Niimura Y."/>
            <person name="Fujii Y."/>
            <person name="Habara T."/>
            <person name="Sakai H."/>
            <person name="Sato Y."/>
            <person name="Wilson G."/>
            <person name="Kumar K."/>
            <person name="McCouch S."/>
            <person name="Juretic N."/>
            <person name="Hoen D."/>
            <person name="Wright S."/>
            <person name="Bruskiewich R."/>
            <person name="Bureau T."/>
            <person name="Miyao A."/>
            <person name="Hirochika H."/>
            <person name="Nishikawa T."/>
            <person name="Kadowaki K."/>
            <person name="Sugiura M."/>
            <person name="Burr B."/>
            <person name="Sasaki T."/>
        </authorList>
    </citation>
    <scope>NUCLEOTIDE SEQUENCE [LARGE SCALE GENOMIC DNA]</scope>
    <source>
        <strain evidence="3">cv. Nipponbare</strain>
    </source>
</reference>
<dbReference type="Proteomes" id="UP000059680">
    <property type="component" value="Chromosome 4"/>
</dbReference>
<dbReference type="InParanoid" id="A0A0P0W808"/>
<name>A0A0P0W808_ORYSJ</name>
<proteinExistence type="predicted"/>
<keyword evidence="3" id="KW-1185">Reference proteome</keyword>
<dbReference type="OMA" id="QERPIRC"/>
<feature type="region of interest" description="Disordered" evidence="1">
    <location>
        <begin position="1"/>
        <end position="67"/>
    </location>
</feature>
<dbReference type="AlphaFoldDB" id="A0A0P0W808"/>